<dbReference type="Proteomes" id="UP000238563">
    <property type="component" value="Unassembled WGS sequence"/>
</dbReference>
<reference evidence="1 2" key="1">
    <citation type="submission" date="2018-02" db="EMBL/GenBank/DDBJ databases">
        <title>The draft genome of Phyllobacterium myrsinacearum DSM5892.</title>
        <authorList>
            <person name="Li L."/>
            <person name="Liu L."/>
            <person name="Zhang X."/>
            <person name="Wang T."/>
        </authorList>
    </citation>
    <scope>NUCLEOTIDE SEQUENCE [LARGE SCALE GENOMIC DNA]</scope>
    <source>
        <strain evidence="1 2">DSM 5892</strain>
    </source>
</reference>
<dbReference type="InterPro" id="IPR027417">
    <property type="entry name" value="P-loop_NTPase"/>
</dbReference>
<sequence length="182" mass="19615">MKDLRGHVLILTGPPGSGKSTAAASLVASSGIPAVHLHSDDFWHYIKSGFIEPYLPTAHRQNTTVVDVLAGAAERYAKGNYFVVVDGIIGPWFLDPFRSLSIPLHYIVLRPVLSDAIERCQQRGGDTLTDPGPISALHQQFSALNGLEQHVIETAGQSRADTLEAVHAALVKGNFRLQGADQ</sequence>
<keyword evidence="1" id="KW-0418">Kinase</keyword>
<comment type="caution">
    <text evidence="1">The sequence shown here is derived from an EMBL/GenBank/DDBJ whole genome shotgun (WGS) entry which is preliminary data.</text>
</comment>
<dbReference type="GO" id="GO:0016301">
    <property type="term" value="F:kinase activity"/>
    <property type="evidence" value="ECO:0007669"/>
    <property type="project" value="UniProtKB-KW"/>
</dbReference>
<evidence type="ECO:0000313" key="1">
    <source>
        <dbReference type="EMBL" id="PRD52245.1"/>
    </source>
</evidence>
<protein>
    <submittedName>
        <fullName evidence="1">Shikimate kinase</fullName>
    </submittedName>
</protein>
<keyword evidence="1" id="KW-0808">Transferase</keyword>
<dbReference type="Gene3D" id="3.40.50.300">
    <property type="entry name" value="P-loop containing nucleotide triphosphate hydrolases"/>
    <property type="match status" value="1"/>
</dbReference>
<accession>A0A2S9JGY3</accession>
<name>A0A2S9JGY3_9HYPH</name>
<dbReference type="Pfam" id="PF13671">
    <property type="entry name" value="AAA_33"/>
    <property type="match status" value="1"/>
</dbReference>
<dbReference type="OrthoDB" id="1649389at2"/>
<dbReference type="SUPFAM" id="SSF52540">
    <property type="entry name" value="P-loop containing nucleoside triphosphate hydrolases"/>
    <property type="match status" value="1"/>
</dbReference>
<evidence type="ECO:0000313" key="2">
    <source>
        <dbReference type="Proteomes" id="UP000238563"/>
    </source>
</evidence>
<keyword evidence="2" id="KW-1185">Reference proteome</keyword>
<dbReference type="EMBL" id="PVBT01000004">
    <property type="protein sequence ID" value="PRD52245.1"/>
    <property type="molecule type" value="Genomic_DNA"/>
</dbReference>
<dbReference type="AlphaFoldDB" id="A0A2S9JGY3"/>
<proteinExistence type="predicted"/>
<dbReference type="RefSeq" id="WP_105734755.1">
    <property type="nucleotide sequence ID" value="NZ_PVBT01000004.1"/>
</dbReference>
<gene>
    <name evidence="1" type="ORF">C5750_15195</name>
</gene>
<organism evidence="1 2">
    <name type="scientific">Phyllobacterium myrsinacearum</name>
    <dbReference type="NCBI Taxonomy" id="28101"/>
    <lineage>
        <taxon>Bacteria</taxon>
        <taxon>Pseudomonadati</taxon>
        <taxon>Pseudomonadota</taxon>
        <taxon>Alphaproteobacteria</taxon>
        <taxon>Hyphomicrobiales</taxon>
        <taxon>Phyllobacteriaceae</taxon>
        <taxon>Phyllobacterium</taxon>
    </lineage>
</organism>